<dbReference type="Pfam" id="PF21088">
    <property type="entry name" value="MS_channel_1st"/>
    <property type="match status" value="1"/>
</dbReference>
<dbReference type="Gene3D" id="1.10.287.1260">
    <property type="match status" value="1"/>
</dbReference>
<feature type="transmembrane region" description="Helical" evidence="7">
    <location>
        <begin position="146"/>
        <end position="163"/>
    </location>
</feature>
<dbReference type="Pfam" id="PF00924">
    <property type="entry name" value="MS_channel_2nd"/>
    <property type="match status" value="1"/>
</dbReference>
<dbReference type="InterPro" id="IPR006685">
    <property type="entry name" value="MscS_channel_2nd"/>
</dbReference>
<feature type="transmembrane region" description="Helical" evidence="7">
    <location>
        <begin position="70"/>
        <end position="88"/>
    </location>
</feature>
<comment type="similarity">
    <text evidence="2">Belongs to the MscS (TC 1.A.23) family.</text>
</comment>
<evidence type="ECO:0000256" key="7">
    <source>
        <dbReference type="SAM" id="Phobius"/>
    </source>
</evidence>
<evidence type="ECO:0000256" key="3">
    <source>
        <dbReference type="ARBA" id="ARBA00022475"/>
    </source>
</evidence>
<dbReference type="InterPro" id="IPR011066">
    <property type="entry name" value="MscS_channel_C_sf"/>
</dbReference>
<evidence type="ECO:0000256" key="5">
    <source>
        <dbReference type="ARBA" id="ARBA00022989"/>
    </source>
</evidence>
<dbReference type="InterPro" id="IPR011014">
    <property type="entry name" value="MscS_channel_TM-2"/>
</dbReference>
<sequence length="379" mass="42019">MEFINTILDYPLLGYTVKQLGLSFLIVVFVFSLKRFLGTVLFSAVRRLAARTKTELDDILLEAIHRPVEYLIVIIGLGVALMLLELPIEPYNLRATATILMKVLITLDILWLIFRILDALSTYLLKAAEKTESRLDDNLIPLFRKSFKVFIGILAFVMLIQNMGYSVSGLLAGLGIGGLAVGLAAKDTLANVFGSVAILFDHPFSVGDWIAGDGFEGVVEEIGFRSTRIRTFAKTQVSIPNQALANMTINNFSRMPRRRIKFTLGVTYKTSADEMNRAVEGIRGIIKEMPEIHDDFFLVNFTDFGASSLDILVYCFTKTTAWADHLEARQKLLTRIMQYLESMGLEVAFPTRSIYLESVDTDAEHVLNGPGADAGGGSA</sequence>
<name>A0A948RU67_UNCEI</name>
<dbReference type="Gene3D" id="2.30.30.60">
    <property type="match status" value="1"/>
</dbReference>
<dbReference type="Proteomes" id="UP000777784">
    <property type="component" value="Unassembled WGS sequence"/>
</dbReference>
<dbReference type="GO" id="GO:0055085">
    <property type="term" value="P:transmembrane transport"/>
    <property type="evidence" value="ECO:0007669"/>
    <property type="project" value="InterPro"/>
</dbReference>
<dbReference type="SUPFAM" id="SSF82861">
    <property type="entry name" value="Mechanosensitive channel protein MscS (YggB), transmembrane region"/>
    <property type="match status" value="1"/>
</dbReference>
<evidence type="ECO:0000259" key="9">
    <source>
        <dbReference type="Pfam" id="PF21082"/>
    </source>
</evidence>
<reference evidence="11" key="1">
    <citation type="submission" date="2021-05" db="EMBL/GenBank/DDBJ databases">
        <title>Energy efficiency and biological interactions define the core microbiome of deep oligotrophic groundwater.</title>
        <authorList>
            <person name="Mehrshad M."/>
            <person name="Lopez-Fernandez M."/>
            <person name="Bell E."/>
            <person name="Bernier-Latmani R."/>
            <person name="Bertilsson S."/>
            <person name="Dopson M."/>
        </authorList>
    </citation>
    <scope>NUCLEOTIDE SEQUENCE</scope>
    <source>
        <strain evidence="11">Modern_marine.mb.64</strain>
    </source>
</reference>
<keyword evidence="3" id="KW-1003">Cell membrane</keyword>
<dbReference type="EMBL" id="JAHJDP010000042">
    <property type="protein sequence ID" value="MBU2691085.1"/>
    <property type="molecule type" value="Genomic_DNA"/>
</dbReference>
<feature type="domain" description="Mechanosensitive ion channel transmembrane helices 2/3" evidence="10">
    <location>
        <begin position="147"/>
        <end position="186"/>
    </location>
</feature>
<keyword evidence="6 7" id="KW-0472">Membrane</keyword>
<protein>
    <submittedName>
        <fullName evidence="11">Mechanosensitive ion channel family protein</fullName>
    </submittedName>
</protein>
<comment type="caution">
    <text evidence="11">The sequence shown here is derived from an EMBL/GenBank/DDBJ whole genome shotgun (WGS) entry which is preliminary data.</text>
</comment>
<evidence type="ECO:0000259" key="8">
    <source>
        <dbReference type="Pfam" id="PF00924"/>
    </source>
</evidence>
<evidence type="ECO:0000313" key="11">
    <source>
        <dbReference type="EMBL" id="MBU2691085.1"/>
    </source>
</evidence>
<keyword evidence="5 7" id="KW-1133">Transmembrane helix</keyword>
<evidence type="ECO:0000259" key="10">
    <source>
        <dbReference type="Pfam" id="PF21088"/>
    </source>
</evidence>
<dbReference type="InterPro" id="IPR049142">
    <property type="entry name" value="MS_channel_1st"/>
</dbReference>
<dbReference type="SUPFAM" id="SSF82689">
    <property type="entry name" value="Mechanosensitive channel protein MscS (YggB), C-terminal domain"/>
    <property type="match status" value="1"/>
</dbReference>
<dbReference type="SUPFAM" id="SSF50182">
    <property type="entry name" value="Sm-like ribonucleoproteins"/>
    <property type="match status" value="1"/>
</dbReference>
<dbReference type="InterPro" id="IPR049278">
    <property type="entry name" value="MS_channel_C"/>
</dbReference>
<dbReference type="InterPro" id="IPR023408">
    <property type="entry name" value="MscS_beta-dom_sf"/>
</dbReference>
<feature type="transmembrane region" description="Helical" evidence="7">
    <location>
        <begin position="100"/>
        <end position="125"/>
    </location>
</feature>
<gene>
    <name evidence="11" type="ORF">KJ970_09155</name>
</gene>
<feature type="domain" description="Mechanosensitive ion channel MscS" evidence="8">
    <location>
        <begin position="187"/>
        <end position="254"/>
    </location>
</feature>
<evidence type="ECO:0000256" key="6">
    <source>
        <dbReference type="ARBA" id="ARBA00023136"/>
    </source>
</evidence>
<feature type="domain" description="Mechanosensitive ion channel MscS C-terminal" evidence="9">
    <location>
        <begin position="260"/>
        <end position="346"/>
    </location>
</feature>
<keyword evidence="4 7" id="KW-0812">Transmembrane</keyword>
<dbReference type="InterPro" id="IPR045042">
    <property type="entry name" value="YnaI-like"/>
</dbReference>
<evidence type="ECO:0000313" key="12">
    <source>
        <dbReference type="Proteomes" id="UP000777784"/>
    </source>
</evidence>
<evidence type="ECO:0000256" key="4">
    <source>
        <dbReference type="ARBA" id="ARBA00022692"/>
    </source>
</evidence>
<dbReference type="PANTHER" id="PTHR43634">
    <property type="entry name" value="OW CONDUCTANCE MECHANOSENSITIVE CHANNEL"/>
    <property type="match status" value="1"/>
</dbReference>
<dbReference type="AlphaFoldDB" id="A0A948RU67"/>
<dbReference type="PANTHER" id="PTHR43634:SF2">
    <property type="entry name" value="LOW CONDUCTANCE MECHANOSENSITIVE CHANNEL YNAI"/>
    <property type="match status" value="1"/>
</dbReference>
<dbReference type="GO" id="GO:0005886">
    <property type="term" value="C:plasma membrane"/>
    <property type="evidence" value="ECO:0007669"/>
    <property type="project" value="UniProtKB-SubCell"/>
</dbReference>
<comment type="subcellular location">
    <subcellularLocation>
        <location evidence="1">Cell membrane</location>
        <topology evidence="1">Multi-pass membrane protein</topology>
    </subcellularLocation>
</comment>
<dbReference type="Pfam" id="PF21082">
    <property type="entry name" value="MS_channel_3rd"/>
    <property type="match status" value="1"/>
</dbReference>
<evidence type="ECO:0000256" key="1">
    <source>
        <dbReference type="ARBA" id="ARBA00004651"/>
    </source>
</evidence>
<dbReference type="InterPro" id="IPR010920">
    <property type="entry name" value="LSM_dom_sf"/>
</dbReference>
<feature type="transmembrane region" description="Helical" evidence="7">
    <location>
        <begin position="20"/>
        <end position="45"/>
    </location>
</feature>
<organism evidence="11 12">
    <name type="scientific">Eiseniibacteriota bacterium</name>
    <dbReference type="NCBI Taxonomy" id="2212470"/>
    <lineage>
        <taxon>Bacteria</taxon>
        <taxon>Candidatus Eiseniibacteriota</taxon>
    </lineage>
</organism>
<evidence type="ECO:0000256" key="2">
    <source>
        <dbReference type="ARBA" id="ARBA00008017"/>
    </source>
</evidence>
<dbReference type="Gene3D" id="3.30.70.100">
    <property type="match status" value="1"/>
</dbReference>
<accession>A0A948RU67</accession>
<proteinExistence type="inferred from homology"/>